<comment type="caution">
    <text evidence="1">The sequence shown here is derived from an EMBL/GenBank/DDBJ whole genome shotgun (WGS) entry which is preliminary data.</text>
</comment>
<evidence type="ECO:0000313" key="1">
    <source>
        <dbReference type="EMBL" id="MBF6637877.1"/>
    </source>
</evidence>
<reference evidence="1" key="2">
    <citation type="submission" date="2022-09" db="EMBL/GenBank/DDBJ databases">
        <title>Rouxiella aceris sp. nov., isolated from tree sap and emended description of the genus Rhouxiella.</title>
        <authorList>
            <person name="Kim I.S."/>
        </authorList>
    </citation>
    <scope>NUCLEOTIDE SEQUENCE</scope>
    <source>
        <strain evidence="1">SAP-2</strain>
    </source>
</reference>
<dbReference type="RefSeq" id="WP_152198443.1">
    <property type="nucleotide sequence ID" value="NZ_JADMKS010000005.1"/>
</dbReference>
<protein>
    <submittedName>
        <fullName evidence="1">Uncharacterized protein</fullName>
    </submittedName>
</protein>
<reference evidence="1" key="1">
    <citation type="submission" date="2020-11" db="EMBL/GenBank/DDBJ databases">
        <authorList>
            <person name="Lee S.D."/>
        </authorList>
    </citation>
    <scope>NUCLEOTIDE SEQUENCE</scope>
    <source>
        <strain evidence="1">SAP-2</strain>
    </source>
</reference>
<dbReference type="AlphaFoldDB" id="A0AA40X477"/>
<dbReference type="Proteomes" id="UP000705283">
    <property type="component" value="Unassembled WGS sequence"/>
</dbReference>
<evidence type="ECO:0000313" key="2">
    <source>
        <dbReference type="Proteomes" id="UP000705283"/>
    </source>
</evidence>
<name>A0AA40X477_9GAMM</name>
<proteinExistence type="predicted"/>
<organism evidence="1 2">
    <name type="scientific">Rouxiella silvae</name>
    <dbReference type="NCBI Taxonomy" id="1646373"/>
    <lineage>
        <taxon>Bacteria</taxon>
        <taxon>Pseudomonadati</taxon>
        <taxon>Pseudomonadota</taxon>
        <taxon>Gammaproteobacteria</taxon>
        <taxon>Enterobacterales</taxon>
        <taxon>Yersiniaceae</taxon>
        <taxon>Rouxiella</taxon>
    </lineage>
</organism>
<accession>A0AA40X477</accession>
<sequence>MKADKIDYNRFEDGDDLSDGGIDMAIRINQTPVYYVSRHGRFRKYFSRSAAINNLAHFMTQKVFDRALRPSRHPDVKIDRDDQTIWRRGEVRKEYWEAHSRCMRRIRLIFAKQREIEKWKTKHDKLIAEYQALTKAKPF</sequence>
<dbReference type="EMBL" id="JADMKS010000005">
    <property type="protein sequence ID" value="MBF6637877.1"/>
    <property type="molecule type" value="Genomic_DNA"/>
</dbReference>
<gene>
    <name evidence="1" type="ORF">ITX54_14535</name>
</gene>